<dbReference type="SMART" id="SM00347">
    <property type="entry name" value="HTH_MARR"/>
    <property type="match status" value="1"/>
</dbReference>
<name>A0A374P8K8_9FIRM</name>
<dbReference type="InterPro" id="IPR000835">
    <property type="entry name" value="HTH_MarR-typ"/>
</dbReference>
<dbReference type="PROSITE" id="PS50995">
    <property type="entry name" value="HTH_MARR_2"/>
    <property type="match status" value="1"/>
</dbReference>
<feature type="compositionally biased region" description="Gly residues" evidence="4">
    <location>
        <begin position="177"/>
        <end position="187"/>
    </location>
</feature>
<keyword evidence="1" id="KW-0805">Transcription regulation</keyword>
<evidence type="ECO:0000313" key="7">
    <source>
        <dbReference type="Proteomes" id="UP000263014"/>
    </source>
</evidence>
<dbReference type="GO" id="GO:0003677">
    <property type="term" value="F:DNA binding"/>
    <property type="evidence" value="ECO:0007669"/>
    <property type="project" value="UniProtKB-KW"/>
</dbReference>
<dbReference type="InterPro" id="IPR011991">
    <property type="entry name" value="ArsR-like_HTH"/>
</dbReference>
<dbReference type="PANTHER" id="PTHR42756">
    <property type="entry name" value="TRANSCRIPTIONAL REGULATOR, MARR"/>
    <property type="match status" value="1"/>
</dbReference>
<dbReference type="PROSITE" id="PS01117">
    <property type="entry name" value="HTH_MARR_1"/>
    <property type="match status" value="1"/>
</dbReference>
<evidence type="ECO:0000259" key="5">
    <source>
        <dbReference type="PROSITE" id="PS50995"/>
    </source>
</evidence>
<feature type="domain" description="HTH marR-type" evidence="5">
    <location>
        <begin position="1"/>
        <end position="136"/>
    </location>
</feature>
<protein>
    <submittedName>
        <fullName evidence="6">MarR family transcriptional regulator</fullName>
    </submittedName>
</protein>
<keyword evidence="3" id="KW-0804">Transcription</keyword>
<keyword evidence="2" id="KW-0238">DNA-binding</keyword>
<evidence type="ECO:0000256" key="2">
    <source>
        <dbReference type="ARBA" id="ARBA00023125"/>
    </source>
</evidence>
<dbReference type="PANTHER" id="PTHR42756:SF1">
    <property type="entry name" value="TRANSCRIPTIONAL REPRESSOR OF EMRAB OPERON"/>
    <property type="match status" value="1"/>
</dbReference>
<dbReference type="SUPFAM" id="SSF46785">
    <property type="entry name" value="Winged helix' DNA-binding domain"/>
    <property type="match status" value="1"/>
</dbReference>
<sequence length="197" mass="22350">MNEANTQLYEKFTKLQWLLHKHQHRTQAENGPMADPSRGQGRILAILKLQDGISTKDLSYLLGIRVSSLNELLAKMEKGGYISREPSEADRRVILVKLTEKGKNEPQKKVNSDDVFECFSEDEKITLSEYLDRLITALAADLEDEADESEREWWMRGARERMGDEMFRRFATGAPGGFMGGAGGRPGNFGDWPHTME</sequence>
<dbReference type="AlphaFoldDB" id="A0A374P8K8"/>
<dbReference type="RefSeq" id="WP_117633640.1">
    <property type="nucleotide sequence ID" value="NZ_QSON01000005.1"/>
</dbReference>
<evidence type="ECO:0000256" key="1">
    <source>
        <dbReference type="ARBA" id="ARBA00023015"/>
    </source>
</evidence>
<dbReference type="PRINTS" id="PR00598">
    <property type="entry name" value="HTHMARR"/>
</dbReference>
<accession>A0A374P8K8</accession>
<proteinExistence type="predicted"/>
<dbReference type="EMBL" id="QSON01000005">
    <property type="protein sequence ID" value="RGJ04880.1"/>
    <property type="molecule type" value="Genomic_DNA"/>
</dbReference>
<dbReference type="Gene3D" id="1.10.10.10">
    <property type="entry name" value="Winged helix-like DNA-binding domain superfamily/Winged helix DNA-binding domain"/>
    <property type="match status" value="1"/>
</dbReference>
<reference evidence="6 7" key="1">
    <citation type="submission" date="2018-08" db="EMBL/GenBank/DDBJ databases">
        <title>A genome reference for cultivated species of the human gut microbiota.</title>
        <authorList>
            <person name="Zou Y."/>
            <person name="Xue W."/>
            <person name="Luo G."/>
        </authorList>
    </citation>
    <scope>NUCLEOTIDE SEQUENCE [LARGE SCALE GENOMIC DNA]</scope>
    <source>
        <strain evidence="6 7">TM09-12</strain>
    </source>
</reference>
<dbReference type="CDD" id="cd00090">
    <property type="entry name" value="HTH_ARSR"/>
    <property type="match status" value="1"/>
</dbReference>
<comment type="caution">
    <text evidence="6">The sequence shown here is derived from an EMBL/GenBank/DDBJ whole genome shotgun (WGS) entry which is preliminary data.</text>
</comment>
<organism evidence="6 7">
    <name type="scientific">Hungatella hathewayi</name>
    <dbReference type="NCBI Taxonomy" id="154046"/>
    <lineage>
        <taxon>Bacteria</taxon>
        <taxon>Bacillati</taxon>
        <taxon>Bacillota</taxon>
        <taxon>Clostridia</taxon>
        <taxon>Lachnospirales</taxon>
        <taxon>Lachnospiraceae</taxon>
        <taxon>Hungatella</taxon>
    </lineage>
</organism>
<dbReference type="Proteomes" id="UP000263014">
    <property type="component" value="Unassembled WGS sequence"/>
</dbReference>
<gene>
    <name evidence="6" type="ORF">DXD79_13295</name>
</gene>
<dbReference type="Pfam" id="PF01047">
    <property type="entry name" value="MarR"/>
    <property type="match status" value="1"/>
</dbReference>
<evidence type="ECO:0000256" key="4">
    <source>
        <dbReference type="SAM" id="MobiDB-lite"/>
    </source>
</evidence>
<dbReference type="GO" id="GO:0003700">
    <property type="term" value="F:DNA-binding transcription factor activity"/>
    <property type="evidence" value="ECO:0007669"/>
    <property type="project" value="InterPro"/>
</dbReference>
<dbReference type="InterPro" id="IPR023187">
    <property type="entry name" value="Tscrpt_reg_MarR-type_CS"/>
</dbReference>
<evidence type="ECO:0000256" key="3">
    <source>
        <dbReference type="ARBA" id="ARBA00023163"/>
    </source>
</evidence>
<dbReference type="InterPro" id="IPR036390">
    <property type="entry name" value="WH_DNA-bd_sf"/>
</dbReference>
<feature type="region of interest" description="Disordered" evidence="4">
    <location>
        <begin position="177"/>
        <end position="197"/>
    </location>
</feature>
<evidence type="ECO:0000313" key="6">
    <source>
        <dbReference type="EMBL" id="RGJ04880.1"/>
    </source>
</evidence>
<dbReference type="InterPro" id="IPR036388">
    <property type="entry name" value="WH-like_DNA-bd_sf"/>
</dbReference>